<dbReference type="SUPFAM" id="SSF90123">
    <property type="entry name" value="ABC transporter transmembrane region"/>
    <property type="match status" value="1"/>
</dbReference>
<dbReference type="PROSITE" id="PS00211">
    <property type="entry name" value="ABC_TRANSPORTER_1"/>
    <property type="match status" value="1"/>
</dbReference>
<dbReference type="PANTHER" id="PTHR11384">
    <property type="entry name" value="ATP-BINDING CASSETTE, SUB-FAMILY D MEMBER"/>
    <property type="match status" value="1"/>
</dbReference>
<dbReference type="PANTHER" id="PTHR11384:SF59">
    <property type="entry name" value="LYSOSOMAL COBALAMIN TRANSPORTER ABCD4"/>
    <property type="match status" value="1"/>
</dbReference>
<dbReference type="InterPro" id="IPR011527">
    <property type="entry name" value="ABC1_TM_dom"/>
</dbReference>
<evidence type="ECO:0000259" key="10">
    <source>
        <dbReference type="PROSITE" id="PS50893"/>
    </source>
</evidence>
<dbReference type="InterPro" id="IPR036640">
    <property type="entry name" value="ABC1_TM_sf"/>
</dbReference>
<evidence type="ECO:0000313" key="12">
    <source>
        <dbReference type="EMBL" id="MFC3076141.1"/>
    </source>
</evidence>
<evidence type="ECO:0000313" key="13">
    <source>
        <dbReference type="Proteomes" id="UP001595377"/>
    </source>
</evidence>
<dbReference type="Pfam" id="PF06472">
    <property type="entry name" value="ABC_membrane_2"/>
    <property type="match status" value="1"/>
</dbReference>
<gene>
    <name evidence="12" type="ORF">ACFOHH_23715</name>
</gene>
<keyword evidence="5" id="KW-0547">Nucleotide-binding</keyword>
<dbReference type="SMART" id="SM00382">
    <property type="entry name" value="AAA"/>
    <property type="match status" value="1"/>
</dbReference>
<dbReference type="RefSeq" id="WP_257317938.1">
    <property type="nucleotide sequence ID" value="NZ_JANFDG010000036.1"/>
</dbReference>
<name>A0ABV7DMC7_9HYPH</name>
<comment type="caution">
    <text evidence="12">The sequence shown here is derived from an EMBL/GenBank/DDBJ whole genome shotgun (WGS) entry which is preliminary data.</text>
</comment>
<keyword evidence="3" id="KW-0813">Transport</keyword>
<keyword evidence="6 12" id="KW-0067">ATP-binding</keyword>
<evidence type="ECO:0000256" key="7">
    <source>
        <dbReference type="ARBA" id="ARBA00022989"/>
    </source>
</evidence>
<evidence type="ECO:0000256" key="4">
    <source>
        <dbReference type="ARBA" id="ARBA00022692"/>
    </source>
</evidence>
<dbReference type="EMBL" id="JBHRSP010000049">
    <property type="protein sequence ID" value="MFC3076141.1"/>
    <property type="molecule type" value="Genomic_DNA"/>
</dbReference>
<dbReference type="PROSITE" id="PS50929">
    <property type="entry name" value="ABC_TM1F"/>
    <property type="match status" value="1"/>
</dbReference>
<feature type="domain" description="ABC transporter" evidence="10">
    <location>
        <begin position="378"/>
        <end position="591"/>
    </location>
</feature>
<dbReference type="Pfam" id="PF00005">
    <property type="entry name" value="ABC_tran"/>
    <property type="match status" value="1"/>
</dbReference>
<dbReference type="SUPFAM" id="SSF52540">
    <property type="entry name" value="P-loop containing nucleoside triphosphate hydrolases"/>
    <property type="match status" value="1"/>
</dbReference>
<reference evidence="13" key="1">
    <citation type="journal article" date="2019" name="Int. J. Syst. Evol. Microbiol.">
        <title>The Global Catalogue of Microorganisms (GCM) 10K type strain sequencing project: providing services to taxonomists for standard genome sequencing and annotation.</title>
        <authorList>
            <consortium name="The Broad Institute Genomics Platform"/>
            <consortium name="The Broad Institute Genome Sequencing Center for Infectious Disease"/>
            <person name="Wu L."/>
            <person name="Ma J."/>
        </authorList>
    </citation>
    <scope>NUCLEOTIDE SEQUENCE [LARGE SCALE GENOMIC DNA]</scope>
    <source>
        <strain evidence="13">KCTC 52677</strain>
    </source>
</reference>
<evidence type="ECO:0000256" key="2">
    <source>
        <dbReference type="ARBA" id="ARBA00005417"/>
    </source>
</evidence>
<evidence type="ECO:0000256" key="9">
    <source>
        <dbReference type="SAM" id="Phobius"/>
    </source>
</evidence>
<feature type="transmembrane region" description="Helical" evidence="9">
    <location>
        <begin position="35"/>
        <end position="55"/>
    </location>
</feature>
<dbReference type="Gene3D" id="3.40.50.300">
    <property type="entry name" value="P-loop containing nucleotide triphosphate hydrolases"/>
    <property type="match status" value="1"/>
</dbReference>
<accession>A0ABV7DMC7</accession>
<dbReference type="GO" id="GO:0005524">
    <property type="term" value="F:ATP binding"/>
    <property type="evidence" value="ECO:0007669"/>
    <property type="project" value="UniProtKB-KW"/>
</dbReference>
<evidence type="ECO:0000259" key="11">
    <source>
        <dbReference type="PROSITE" id="PS50929"/>
    </source>
</evidence>
<evidence type="ECO:0000256" key="1">
    <source>
        <dbReference type="ARBA" id="ARBA00004651"/>
    </source>
</evidence>
<keyword evidence="4 9" id="KW-0812">Transmembrane</keyword>
<dbReference type="Gene3D" id="1.20.1560.10">
    <property type="entry name" value="ABC transporter type 1, transmembrane domain"/>
    <property type="match status" value="1"/>
</dbReference>
<keyword evidence="7 9" id="KW-1133">Transmembrane helix</keyword>
<feature type="transmembrane region" description="Helical" evidence="9">
    <location>
        <begin position="191"/>
        <end position="211"/>
    </location>
</feature>
<comment type="similarity">
    <text evidence="2">Belongs to the ABC transporter superfamily.</text>
</comment>
<proteinExistence type="inferred from homology"/>
<evidence type="ECO:0000256" key="6">
    <source>
        <dbReference type="ARBA" id="ARBA00022840"/>
    </source>
</evidence>
<feature type="transmembrane region" description="Helical" evidence="9">
    <location>
        <begin position="157"/>
        <end position="179"/>
    </location>
</feature>
<feature type="transmembrane region" description="Helical" evidence="9">
    <location>
        <begin position="75"/>
        <end position="100"/>
    </location>
</feature>
<dbReference type="PROSITE" id="PS50893">
    <property type="entry name" value="ABC_TRANSPORTER_2"/>
    <property type="match status" value="1"/>
</dbReference>
<dbReference type="Proteomes" id="UP001595377">
    <property type="component" value="Unassembled WGS sequence"/>
</dbReference>
<evidence type="ECO:0000256" key="3">
    <source>
        <dbReference type="ARBA" id="ARBA00022448"/>
    </source>
</evidence>
<dbReference type="InterPro" id="IPR050835">
    <property type="entry name" value="ABC_transporter_sub-D"/>
</dbReference>
<dbReference type="InterPro" id="IPR003593">
    <property type="entry name" value="AAA+_ATPase"/>
</dbReference>
<dbReference type="InterPro" id="IPR027417">
    <property type="entry name" value="P-loop_NTPase"/>
</dbReference>
<evidence type="ECO:0000256" key="8">
    <source>
        <dbReference type="ARBA" id="ARBA00023136"/>
    </source>
</evidence>
<organism evidence="12 13">
    <name type="scientific">Shinella pollutisoli</name>
    <dbReference type="NCBI Taxonomy" id="2250594"/>
    <lineage>
        <taxon>Bacteria</taxon>
        <taxon>Pseudomonadati</taxon>
        <taxon>Pseudomonadota</taxon>
        <taxon>Alphaproteobacteria</taxon>
        <taxon>Hyphomicrobiales</taxon>
        <taxon>Rhizobiaceae</taxon>
        <taxon>Shinella</taxon>
    </lineage>
</organism>
<protein>
    <submittedName>
        <fullName evidence="12">ABC transporter ATP-binding protein/permease</fullName>
    </submittedName>
</protein>
<dbReference type="CDD" id="cd03223">
    <property type="entry name" value="ABCD_peroxisomal_ALDP"/>
    <property type="match status" value="1"/>
</dbReference>
<feature type="domain" description="ABC transmembrane type-1" evidence="11">
    <location>
        <begin position="40"/>
        <end position="340"/>
    </location>
</feature>
<keyword evidence="8 9" id="KW-0472">Membrane</keyword>
<comment type="subcellular location">
    <subcellularLocation>
        <location evidence="1">Cell membrane</location>
        <topology evidence="1">Multi-pass membrane protein</topology>
    </subcellularLocation>
</comment>
<dbReference type="InterPro" id="IPR017871">
    <property type="entry name" value="ABC_transporter-like_CS"/>
</dbReference>
<keyword evidence="13" id="KW-1185">Reference proteome</keyword>
<dbReference type="InterPro" id="IPR003439">
    <property type="entry name" value="ABC_transporter-like_ATP-bd"/>
</dbReference>
<evidence type="ECO:0000256" key="5">
    <source>
        <dbReference type="ARBA" id="ARBA00022741"/>
    </source>
</evidence>
<sequence>MSGQHTKDIFRVTDVAMAGWRIGALYFRSGERLTACWLLAGVIGSNLAGVGLTVVSSYWNAAFFNALGVKDWNAFIFQGVVIFGVITFAFLAHSVVQLTITKWLVIQWRQWLTARYLDRWLSTGALYPMQFELDAPDNPDQRIADDVRLFIEYTLELSMGLLTALLSLASFTYILATIPSGAHYEMLGLTVPLPALLVGAAFLYAIIYTWAAHLIGRPLVSLGADQQRAEANFRFSLARLRENAEEVVLGGGAATAERADLDRRFERVIGNWYALLARERLLTFVQEIFNRGGGVLPHLLVAPVYFAGGIQLGGLTQAAGAFGRVRTDVSFLARSYTKLAYLGSVIGRLHGFETALESVYDEVGRVQHAKHADVDMMLDARNVTLRLPTGQVIANFPAFRLDRGERVLLTGASGLGKTTFVRALAGIWPFAESTISLREGASLMVVPQRSYLPLGTFREALTWPDVSGLISDASIREALTAVGLSALSNRLDEEIEEANGFSGGERQRIAFARALIQRPDILLLDESTSALDEPSEREIYRLIAERLPQTAVLTVGHRASLAALHTRTLELIPSESGAFLADLHADEKETAR</sequence>